<dbReference type="PROSITE" id="PS50196">
    <property type="entry name" value="RANBD1"/>
    <property type="match status" value="1"/>
</dbReference>
<dbReference type="SUPFAM" id="SSF50729">
    <property type="entry name" value="PH domain-like"/>
    <property type="match status" value="1"/>
</dbReference>
<dbReference type="PANTHER" id="PTHR23138">
    <property type="entry name" value="RAN BINDING PROTEIN"/>
    <property type="match status" value="1"/>
</dbReference>
<dbReference type="SMART" id="SM00160">
    <property type="entry name" value="RanBD"/>
    <property type="match status" value="1"/>
</dbReference>
<keyword evidence="3" id="KW-1185">Reference proteome</keyword>
<reference evidence="2 3" key="1">
    <citation type="submission" date="2020-06" db="EMBL/GenBank/DDBJ databases">
        <authorList>
            <person name="Li R."/>
            <person name="Bekaert M."/>
        </authorList>
    </citation>
    <scope>NUCLEOTIDE SEQUENCE [LARGE SCALE GENOMIC DNA]</scope>
    <source>
        <strain evidence="3">wild</strain>
    </source>
</reference>
<dbReference type="FunFam" id="2.30.29.30:FF:000136">
    <property type="entry name" value="Ran-specific GTPase-activating protein-like"/>
    <property type="match status" value="1"/>
</dbReference>
<feature type="domain" description="RanBD1" evidence="1">
    <location>
        <begin position="17"/>
        <end position="155"/>
    </location>
</feature>
<dbReference type="InterPro" id="IPR045256">
    <property type="entry name" value="RanBP1_RanBD"/>
</dbReference>
<dbReference type="GO" id="GO:0005643">
    <property type="term" value="C:nuclear pore"/>
    <property type="evidence" value="ECO:0007669"/>
    <property type="project" value="TreeGrafter"/>
</dbReference>
<organism evidence="2 3">
    <name type="scientific">Mytilus coruscus</name>
    <name type="common">Sea mussel</name>
    <dbReference type="NCBI Taxonomy" id="42192"/>
    <lineage>
        <taxon>Eukaryota</taxon>
        <taxon>Metazoa</taxon>
        <taxon>Spiralia</taxon>
        <taxon>Lophotrochozoa</taxon>
        <taxon>Mollusca</taxon>
        <taxon>Bivalvia</taxon>
        <taxon>Autobranchia</taxon>
        <taxon>Pteriomorphia</taxon>
        <taxon>Mytilida</taxon>
        <taxon>Mytiloidea</taxon>
        <taxon>Mytilidae</taxon>
        <taxon>Mytilinae</taxon>
        <taxon>Mytilus</taxon>
    </lineage>
</organism>
<dbReference type="InterPro" id="IPR045255">
    <property type="entry name" value="RanBP1-like"/>
</dbReference>
<dbReference type="GO" id="GO:0005096">
    <property type="term" value="F:GTPase activator activity"/>
    <property type="evidence" value="ECO:0007669"/>
    <property type="project" value="TreeGrafter"/>
</dbReference>
<evidence type="ECO:0000259" key="1">
    <source>
        <dbReference type="PROSITE" id="PS50196"/>
    </source>
</evidence>
<protein>
    <submittedName>
        <fullName evidence="2">RANBP1</fullName>
    </submittedName>
</protein>
<name>A0A6J8EYG2_MYTCO</name>
<gene>
    <name evidence="2" type="ORF">MCOR_57319</name>
</gene>
<dbReference type="Gene3D" id="2.30.29.30">
    <property type="entry name" value="Pleckstrin-homology domain (PH domain)/Phosphotyrosine-binding domain (PTB)"/>
    <property type="match status" value="1"/>
</dbReference>
<evidence type="ECO:0000313" key="3">
    <source>
        <dbReference type="Proteomes" id="UP000507470"/>
    </source>
</evidence>
<dbReference type="InterPro" id="IPR000156">
    <property type="entry name" value="Ran_bind_dom"/>
</dbReference>
<evidence type="ECO:0000313" key="2">
    <source>
        <dbReference type="EMBL" id="CAC5425510.1"/>
    </source>
</evidence>
<sequence>MADDKHDESVDESPEIHFEPVIKLPEIEVKSLEEEEEEVLKLRAKLFRFDNSFDPPEWKERGTGDCKLLKHKETGLIRVLMRRDKTLKVCANHFITAQMELKPNCGSDRAWLWSVAADYADEEAKPETLAIRFANAENAQKFNEKFNEKDKNNVKLLEKRKIRCSCHSFALICKEKKQRQQNVSSSSLSKFA</sequence>
<dbReference type="Pfam" id="PF00638">
    <property type="entry name" value="Ran_BP1"/>
    <property type="match status" value="1"/>
</dbReference>
<proteinExistence type="predicted"/>
<dbReference type="CDD" id="cd13179">
    <property type="entry name" value="RanBD_RanBP1"/>
    <property type="match status" value="1"/>
</dbReference>
<dbReference type="GO" id="GO:0005737">
    <property type="term" value="C:cytoplasm"/>
    <property type="evidence" value="ECO:0007669"/>
    <property type="project" value="TreeGrafter"/>
</dbReference>
<accession>A0A6J8EYG2</accession>
<dbReference type="InterPro" id="IPR011993">
    <property type="entry name" value="PH-like_dom_sf"/>
</dbReference>
<dbReference type="OrthoDB" id="2357150at2759"/>
<dbReference type="AlphaFoldDB" id="A0A6J8EYG2"/>
<dbReference type="PANTHER" id="PTHR23138:SF94">
    <property type="entry name" value="RAN BINDING PROTEIN 1"/>
    <property type="match status" value="1"/>
</dbReference>
<dbReference type="EMBL" id="CACVKT020010251">
    <property type="protein sequence ID" value="CAC5425510.1"/>
    <property type="molecule type" value="Genomic_DNA"/>
</dbReference>
<dbReference type="Proteomes" id="UP000507470">
    <property type="component" value="Unassembled WGS sequence"/>
</dbReference>
<dbReference type="GO" id="GO:0006913">
    <property type="term" value="P:nucleocytoplasmic transport"/>
    <property type="evidence" value="ECO:0007669"/>
    <property type="project" value="InterPro"/>
</dbReference>